<name>A0A8I1AFW2_ACIBZ</name>
<sequence length="86" mass="10233">MFTPAITETRMHQNQSQYFSIEQLKRFLKKQIRLKADQGELFVSECLAKDFALHELDKLSEEFKKAGYKVKLKMIGKEKIFSVFWN</sequence>
<dbReference type="AlphaFoldDB" id="A0A8I1AFW2"/>
<accession>A0A8I1AFW2</accession>
<organism evidence="1 2">
    <name type="scientific">Acinetobacter bereziniae</name>
    <name type="common">Acinetobacter genomosp. 10</name>
    <dbReference type="NCBI Taxonomy" id="106648"/>
    <lineage>
        <taxon>Bacteria</taxon>
        <taxon>Pseudomonadati</taxon>
        <taxon>Pseudomonadota</taxon>
        <taxon>Gammaproteobacteria</taxon>
        <taxon>Moraxellales</taxon>
        <taxon>Moraxellaceae</taxon>
        <taxon>Acinetobacter</taxon>
    </lineage>
</organism>
<proteinExistence type="predicted"/>
<evidence type="ECO:0000313" key="1">
    <source>
        <dbReference type="EMBL" id="UUN99365.1"/>
    </source>
</evidence>
<protein>
    <submittedName>
        <fullName evidence="1">Uncharacterized protein</fullName>
    </submittedName>
</protein>
<reference evidence="1" key="1">
    <citation type="submission" date="2022-02" db="EMBL/GenBank/DDBJ databases">
        <title>Characterization of Tn125 harboring carbapenem-resistant Acinetobacter bereziniae clinical isolates.</title>
        <authorList>
            <person name="Wong N.-K."/>
            <person name="Pan Q."/>
        </authorList>
    </citation>
    <scope>NUCLEOTIDE SEQUENCE</scope>
    <source>
        <strain evidence="1">GD03393</strain>
    </source>
</reference>
<gene>
    <name evidence="1" type="ORF">I9054_007920</name>
</gene>
<evidence type="ECO:0000313" key="2">
    <source>
        <dbReference type="Proteomes" id="UP000644140"/>
    </source>
</evidence>
<dbReference type="RefSeq" id="WP_009586674.1">
    <property type="nucleotide sequence ID" value="NZ_BKMA01000025.1"/>
</dbReference>
<dbReference type="EMBL" id="CP092085">
    <property type="protein sequence ID" value="UUN99365.1"/>
    <property type="molecule type" value="Genomic_DNA"/>
</dbReference>
<dbReference type="Proteomes" id="UP000644140">
    <property type="component" value="Chromosome"/>
</dbReference>